<keyword evidence="2" id="KW-1185">Reference proteome</keyword>
<evidence type="ECO:0000313" key="2">
    <source>
        <dbReference type="Proteomes" id="UP000232145"/>
    </source>
</evidence>
<dbReference type="PANTHER" id="PTHR10151">
    <property type="entry name" value="ECTONUCLEOTIDE PYROPHOSPHATASE/PHOSPHODIESTERASE"/>
    <property type="match status" value="1"/>
</dbReference>
<dbReference type="SUPFAM" id="SSF53649">
    <property type="entry name" value="Alkaline phosphatase-like"/>
    <property type="match status" value="1"/>
</dbReference>
<dbReference type="InterPro" id="IPR002591">
    <property type="entry name" value="Phosphodiest/P_Trfase"/>
</dbReference>
<comment type="caution">
    <text evidence="1">The sequence shown here is derived from an EMBL/GenBank/DDBJ whole genome shotgun (WGS) entry which is preliminary data.</text>
</comment>
<gene>
    <name evidence="1" type="ORF">CH364_15255</name>
</gene>
<dbReference type="PANTHER" id="PTHR10151:SF120">
    <property type="entry name" value="BIS(5'-ADENOSYL)-TRIPHOSPHATASE"/>
    <property type="match status" value="1"/>
</dbReference>
<protein>
    <submittedName>
        <fullName evidence="1">Type I phosphodiesterase/nucleotide pyrophosphatase</fullName>
    </submittedName>
</protein>
<dbReference type="OrthoDB" id="312480at2"/>
<organism evidence="1 2">
    <name type="scientific">Leptospira harrisiae</name>
    <dbReference type="NCBI Taxonomy" id="2023189"/>
    <lineage>
        <taxon>Bacteria</taxon>
        <taxon>Pseudomonadati</taxon>
        <taxon>Spirochaetota</taxon>
        <taxon>Spirochaetia</taxon>
        <taxon>Leptospirales</taxon>
        <taxon>Leptospiraceae</taxon>
        <taxon>Leptospira</taxon>
    </lineage>
</organism>
<reference evidence="1 2" key="1">
    <citation type="submission" date="2017-07" db="EMBL/GenBank/DDBJ databases">
        <title>Leptospira spp. isolated from tropical soils.</title>
        <authorList>
            <person name="Thibeaux R."/>
            <person name="Iraola G."/>
            <person name="Ferres I."/>
            <person name="Bierque E."/>
            <person name="Girault D."/>
            <person name="Soupe-Gilbert M.-E."/>
            <person name="Picardeau M."/>
            <person name="Goarant C."/>
        </authorList>
    </citation>
    <scope>NUCLEOTIDE SEQUENCE [LARGE SCALE GENOMIC DNA]</scope>
    <source>
        <strain evidence="1 2">FH2-B-A1</strain>
    </source>
</reference>
<dbReference type="AlphaFoldDB" id="A0A2N0AGY1"/>
<accession>A0A2N0AGY1</accession>
<proteinExistence type="predicted"/>
<dbReference type="EMBL" id="NPDX01000005">
    <property type="protein sequence ID" value="PJZ83558.1"/>
    <property type="molecule type" value="Genomic_DNA"/>
</dbReference>
<name>A0A2N0AGY1_9LEPT</name>
<dbReference type="RefSeq" id="WP_100743648.1">
    <property type="nucleotide sequence ID" value="NZ_NPDW01000002.1"/>
</dbReference>
<dbReference type="Proteomes" id="UP000232145">
    <property type="component" value="Unassembled WGS sequence"/>
</dbReference>
<sequence>MIHQKYIKRNIAVIVGLFLVLFNCGWEKDYKLAAYLSMQPDTDLILAPYPFYIFDREARDAITLSHYSKEEIKNILEDHNLSWDDLKNQWELDAEDEHFSKEVNYTSHYTQYFYDTEIPIWIYGPKWIRTGQYSDEINQQHIPSIYGKILDFPFKNTIDVSYLDKIFVNQKAKPEIIVTVVVDQGGRQLYKAHKGAFPFLEDLKNKSAYFKKAKVAHLESHTAVGHMAIGTGAFPKDSKIFSNEIYTYADGKVLHRPVYQGKNKEWDLNEMQVPSFADEWDLSKNNEPVIVSQCYAARAAVGMGGHGKQYSPMIKNSAESPPDSDYVYWQDVKNLSWSTYNDAYLVPKSVQKYNLYKFYFDHKKDISTHFEAKDPIDLIAKIHHFQGSEFQAMMDGALFRDTLTETILNTKKDKDGITDLAYVTLKATDAVGHLYGWESKEAEQVLKATDKEIRTIFEFLKTNYGDNFIMVVTADHGAAPMPEISNGLFLSHETFFDSVNELLPESERTKRSLVKWVAHSQLSLDRDLMKTYQISEEAIIQKIMSIQVKDRQFFRKVWKREEIPNLSL</sequence>
<dbReference type="GO" id="GO:0016787">
    <property type="term" value="F:hydrolase activity"/>
    <property type="evidence" value="ECO:0007669"/>
    <property type="project" value="UniProtKB-ARBA"/>
</dbReference>
<evidence type="ECO:0000313" key="1">
    <source>
        <dbReference type="EMBL" id="PJZ83558.1"/>
    </source>
</evidence>
<dbReference type="Pfam" id="PF01663">
    <property type="entry name" value="Phosphodiest"/>
    <property type="match status" value="1"/>
</dbReference>
<dbReference type="Gene3D" id="3.40.720.10">
    <property type="entry name" value="Alkaline Phosphatase, subunit A"/>
    <property type="match status" value="1"/>
</dbReference>
<dbReference type="InterPro" id="IPR017850">
    <property type="entry name" value="Alkaline_phosphatase_core_sf"/>
</dbReference>